<reference evidence="2 3" key="1">
    <citation type="submission" date="2019-10" db="EMBL/GenBank/DDBJ databases">
        <title>Assembly and Annotation for the nematode Trichostrongylus colubriformis.</title>
        <authorList>
            <person name="Martin J."/>
        </authorList>
    </citation>
    <scope>NUCLEOTIDE SEQUENCE [LARGE SCALE GENOMIC DNA]</scope>
    <source>
        <strain evidence="2">G859</strain>
        <tissue evidence="2">Whole worm</tissue>
    </source>
</reference>
<feature type="compositionally biased region" description="Polar residues" evidence="1">
    <location>
        <begin position="221"/>
        <end position="242"/>
    </location>
</feature>
<proteinExistence type="predicted"/>
<gene>
    <name evidence="2" type="ORF">GCK32_022782</name>
</gene>
<keyword evidence="3" id="KW-1185">Reference proteome</keyword>
<sequence length="360" mass="39282">MIRRDDASRKYQPPPVNQKMTSTDTLSRKEERERALQRIIEEANEQKRKEYELREANGTITSASKRTAVHPTILNRSESPLPPRSNRSEPTVTRPIAPKTFHHQSWSSDGNNNAIRNRANESVNGVATVRRSNTPIAPPIRPVVQHRHLYPPPKTTVHSNDMVYGTWSGATSTHLLSRPFQFSQNNEKPKPSLSSSSPINKSSRFSGNSEGKKDSPLVRNPINTSYSSLHPQMSESVGSLSPPQTPDAASNIRKVKEAVRQQSLGQKAGNTILAKSQIGTPSLGSKASTNAQNSVKAEISGTPTLSRSTSENGEITNNISKMLKQGLPTLKKVGTPVEKGGITLGKVINSTPNKAVSLLL</sequence>
<feature type="region of interest" description="Disordered" evidence="1">
    <location>
        <begin position="1"/>
        <end position="33"/>
    </location>
</feature>
<dbReference type="AlphaFoldDB" id="A0AAN8ILZ5"/>
<dbReference type="Proteomes" id="UP001331761">
    <property type="component" value="Unassembled WGS sequence"/>
</dbReference>
<evidence type="ECO:0000313" key="2">
    <source>
        <dbReference type="EMBL" id="KAK5978451.1"/>
    </source>
</evidence>
<comment type="caution">
    <text evidence="2">The sequence shown here is derived from an EMBL/GenBank/DDBJ whole genome shotgun (WGS) entry which is preliminary data.</text>
</comment>
<feature type="region of interest" description="Disordered" evidence="1">
    <location>
        <begin position="279"/>
        <end position="313"/>
    </location>
</feature>
<evidence type="ECO:0000256" key="1">
    <source>
        <dbReference type="SAM" id="MobiDB-lite"/>
    </source>
</evidence>
<accession>A0AAN8ILZ5</accession>
<dbReference type="EMBL" id="WIXE01009411">
    <property type="protein sequence ID" value="KAK5978451.1"/>
    <property type="molecule type" value="Genomic_DNA"/>
</dbReference>
<evidence type="ECO:0000313" key="3">
    <source>
        <dbReference type="Proteomes" id="UP001331761"/>
    </source>
</evidence>
<protein>
    <submittedName>
        <fullName evidence="2">Uncharacterized protein</fullName>
    </submittedName>
</protein>
<name>A0AAN8ILZ5_TRICO</name>
<feature type="region of interest" description="Disordered" evidence="1">
    <location>
        <begin position="182"/>
        <end position="250"/>
    </location>
</feature>
<organism evidence="2 3">
    <name type="scientific">Trichostrongylus colubriformis</name>
    <name type="common">Black scour worm</name>
    <dbReference type="NCBI Taxonomy" id="6319"/>
    <lineage>
        <taxon>Eukaryota</taxon>
        <taxon>Metazoa</taxon>
        <taxon>Ecdysozoa</taxon>
        <taxon>Nematoda</taxon>
        <taxon>Chromadorea</taxon>
        <taxon>Rhabditida</taxon>
        <taxon>Rhabditina</taxon>
        <taxon>Rhabditomorpha</taxon>
        <taxon>Strongyloidea</taxon>
        <taxon>Trichostrongylidae</taxon>
        <taxon>Trichostrongylus</taxon>
    </lineage>
</organism>
<feature type="compositionally biased region" description="Low complexity" evidence="1">
    <location>
        <begin position="191"/>
        <end position="203"/>
    </location>
</feature>